<dbReference type="PRINTS" id="PR01434">
    <property type="entry name" value="NADHDHGNASE5"/>
</dbReference>
<dbReference type="EC" id="7.1.1.-" evidence="6"/>
<feature type="transmembrane region" description="Helical" evidence="6">
    <location>
        <begin position="322"/>
        <end position="339"/>
    </location>
</feature>
<feature type="transmembrane region" description="Helical" evidence="6">
    <location>
        <begin position="470"/>
        <end position="492"/>
    </location>
</feature>
<keyword evidence="3 6" id="KW-0812">Transmembrane</keyword>
<evidence type="ECO:0000256" key="7">
    <source>
        <dbReference type="RuleBase" id="RU000320"/>
    </source>
</evidence>
<keyword evidence="2 6" id="KW-1003">Cell membrane</keyword>
<keyword evidence="6" id="KW-1278">Translocase</keyword>
<feature type="transmembrane region" description="Helical" evidence="6">
    <location>
        <begin position="224"/>
        <end position="243"/>
    </location>
</feature>
<keyword evidence="6" id="KW-0520">NAD</keyword>
<dbReference type="InterPro" id="IPR010096">
    <property type="entry name" value="NADH-Q_OxRdtase_suN/2"/>
</dbReference>
<feature type="transmembrane region" description="Helical" evidence="6">
    <location>
        <begin position="29"/>
        <end position="50"/>
    </location>
</feature>
<comment type="catalytic activity">
    <reaction evidence="6">
        <text>a quinone + NADH + 5 H(+)(in) = a quinol + NAD(+) + 4 H(+)(out)</text>
        <dbReference type="Rhea" id="RHEA:57888"/>
        <dbReference type="ChEBI" id="CHEBI:15378"/>
        <dbReference type="ChEBI" id="CHEBI:24646"/>
        <dbReference type="ChEBI" id="CHEBI:57540"/>
        <dbReference type="ChEBI" id="CHEBI:57945"/>
        <dbReference type="ChEBI" id="CHEBI:132124"/>
    </reaction>
</comment>
<evidence type="ECO:0000256" key="2">
    <source>
        <dbReference type="ARBA" id="ARBA00022475"/>
    </source>
</evidence>
<feature type="transmembrane region" description="Helical" evidence="6">
    <location>
        <begin position="428"/>
        <end position="449"/>
    </location>
</feature>
<dbReference type="Proteomes" id="UP001431572">
    <property type="component" value="Chromosome 1"/>
</dbReference>
<keyword evidence="5 6" id="KW-0472">Membrane</keyword>
<feature type="transmembrane region" description="Helical" evidence="6">
    <location>
        <begin position="351"/>
        <end position="370"/>
    </location>
</feature>
<evidence type="ECO:0000256" key="5">
    <source>
        <dbReference type="ARBA" id="ARBA00023136"/>
    </source>
</evidence>
<feature type="transmembrane region" description="Helical" evidence="6">
    <location>
        <begin position="149"/>
        <end position="169"/>
    </location>
</feature>
<comment type="similarity">
    <text evidence="6">Belongs to the complex I subunit 2 family.</text>
</comment>
<evidence type="ECO:0000313" key="9">
    <source>
        <dbReference type="EMBL" id="NWJ45852.1"/>
    </source>
</evidence>
<comment type="function">
    <text evidence="6">NDH-1 shuttles electrons from NADH, via FMN and iron-sulfur (Fe-S) centers, to quinones in the respiratory chain. The immediate electron acceptor for the enzyme in this species is believed to be ubiquinone. Couples the redox reaction to proton translocation (for every two electrons transferred, four hydrogen ions are translocated across the cytoplasmic membrane), and thus conserves the redox energy in a proton gradient.</text>
</comment>
<dbReference type="GO" id="GO:0048038">
    <property type="term" value="F:quinone binding"/>
    <property type="evidence" value="ECO:0007669"/>
    <property type="project" value="UniProtKB-KW"/>
</dbReference>
<dbReference type="AlphaFoldDB" id="A0A8T7LZU0"/>
<feature type="transmembrane region" description="Helical" evidence="6">
    <location>
        <begin position="391"/>
        <end position="408"/>
    </location>
</feature>
<proteinExistence type="inferred from homology"/>
<evidence type="ECO:0000256" key="1">
    <source>
        <dbReference type="ARBA" id="ARBA00004127"/>
    </source>
</evidence>
<dbReference type="GO" id="GO:0042773">
    <property type="term" value="P:ATP synthesis coupled electron transport"/>
    <property type="evidence" value="ECO:0007669"/>
    <property type="project" value="InterPro"/>
</dbReference>
<dbReference type="Pfam" id="PF00361">
    <property type="entry name" value="Proton_antipo_M"/>
    <property type="match status" value="1"/>
</dbReference>
<comment type="subunit">
    <text evidence="6">NDH-1 is composed of 14 different subunits. Subunits NuoA, H, J, K, L, M, N constitute the membrane sector of the complex.</text>
</comment>
<evidence type="ECO:0000256" key="3">
    <source>
        <dbReference type="ARBA" id="ARBA00022692"/>
    </source>
</evidence>
<feature type="transmembrane region" description="Helical" evidence="6">
    <location>
        <begin position="96"/>
        <end position="115"/>
    </location>
</feature>
<accession>A0A8T7LZU0</accession>
<dbReference type="EMBL" id="JACATZ010000001">
    <property type="protein sequence ID" value="NWJ45852.1"/>
    <property type="molecule type" value="Genomic_DNA"/>
</dbReference>
<reference evidence="10" key="2">
    <citation type="journal article" date="2024" name="Nature">
        <title>Anoxygenic phototroph of the Chloroflexota uses a type I reaction centre.</title>
        <authorList>
            <person name="Tsuji J.M."/>
            <person name="Shaw N.A."/>
            <person name="Nagashima S."/>
            <person name="Venkiteswaran J.J."/>
            <person name="Schiff S.L."/>
            <person name="Watanabe T."/>
            <person name="Fukui M."/>
            <person name="Hanada S."/>
            <person name="Tank M."/>
            <person name="Neufeld J.D."/>
        </authorList>
    </citation>
    <scope>NUCLEOTIDE SEQUENCE</scope>
    <source>
        <strain evidence="10">L227-S17</strain>
    </source>
</reference>
<dbReference type="PANTHER" id="PTHR22773">
    <property type="entry name" value="NADH DEHYDROGENASE"/>
    <property type="match status" value="1"/>
</dbReference>
<evidence type="ECO:0000313" key="12">
    <source>
        <dbReference type="Proteomes" id="UP001431572"/>
    </source>
</evidence>
<evidence type="ECO:0000313" key="10">
    <source>
        <dbReference type="EMBL" id="WJW67716.1"/>
    </source>
</evidence>
<evidence type="ECO:0000256" key="6">
    <source>
        <dbReference type="HAMAP-Rule" id="MF_00445"/>
    </source>
</evidence>
<dbReference type="InterPro" id="IPR001750">
    <property type="entry name" value="ND/Mrp_TM"/>
</dbReference>
<organism evidence="9 11">
    <name type="scientific">Candidatus Chlorohelix allophototropha</name>
    <dbReference type="NCBI Taxonomy" id="3003348"/>
    <lineage>
        <taxon>Bacteria</taxon>
        <taxon>Bacillati</taxon>
        <taxon>Chloroflexota</taxon>
        <taxon>Chloroflexia</taxon>
        <taxon>Candidatus Chloroheliales</taxon>
        <taxon>Candidatus Chloroheliaceae</taxon>
        <taxon>Candidatus Chlorohelix</taxon>
    </lineage>
</organism>
<evidence type="ECO:0000313" key="11">
    <source>
        <dbReference type="Proteomes" id="UP000521676"/>
    </source>
</evidence>
<sequence>MGLSAINALYQVKIDKAELDKLGQIEWGALWPAWIVSGGILLILLADLILPKSQKNALAILSFITLVAAVASAFTLMDNKASAFQGMVAADDLSRYMAALIFGAGALVILASPDYFSRIGVEARSEYYALMLAAITGMWLLAVSLNLMVFFVALELFSLPLYVLAGFLPRSLRGHEAGFKYFLLSSFATAFMLYGMALLFGVSGTTQFNGIAAYFTKNGVSGDYGILALVGLGMLSVGFAFKVSAVPFHMWTPDVYEGSPTPVTALMAVGTKAAIIAAFLRVYTGMLEPIKLQWQPIIFVLAIVTMIVGNMMALSQQSVKRLLAYSAIAQAGYLLVGIASDNSLGREGVLFYLFSYTLMTLGAFTVILALEGPRGEGQDISYFTGLARNHPGLAAVMTVCLLSLGGIPPTAGFFGKALVFGSAVQAGGWYLALALVGVATSVIAVFYYFRIVVQMYMAGDSTRKVVEGRPGWALVFVLMVTSIGTLTLGILAGPAFEWAKQAVAFLR</sequence>
<dbReference type="EMBL" id="CP128399">
    <property type="protein sequence ID" value="WJW67716.1"/>
    <property type="molecule type" value="Genomic_DNA"/>
</dbReference>
<keyword evidence="6" id="KW-0874">Quinone</keyword>
<feature type="transmembrane region" description="Helical" evidence="6">
    <location>
        <begin position="57"/>
        <end position="76"/>
    </location>
</feature>
<dbReference type="GO" id="GO:0012505">
    <property type="term" value="C:endomembrane system"/>
    <property type="evidence" value="ECO:0007669"/>
    <property type="project" value="UniProtKB-SubCell"/>
</dbReference>
<dbReference type="RefSeq" id="WP_341469606.1">
    <property type="nucleotide sequence ID" value="NZ_CP128399.1"/>
</dbReference>
<keyword evidence="6" id="KW-0813">Transport</keyword>
<dbReference type="GO" id="GO:0008137">
    <property type="term" value="F:NADH dehydrogenase (ubiquinone) activity"/>
    <property type="evidence" value="ECO:0007669"/>
    <property type="project" value="InterPro"/>
</dbReference>
<dbReference type="Proteomes" id="UP000521676">
    <property type="component" value="Unassembled WGS sequence"/>
</dbReference>
<comment type="subcellular location">
    <subcellularLocation>
        <location evidence="6">Cell membrane</location>
        <topology evidence="6">Multi-pass membrane protein</topology>
    </subcellularLocation>
    <subcellularLocation>
        <location evidence="1">Endomembrane system</location>
        <topology evidence="1">Multi-pass membrane protein</topology>
    </subcellularLocation>
    <subcellularLocation>
        <location evidence="7">Membrane</location>
        <topology evidence="7">Multi-pass membrane protein</topology>
    </subcellularLocation>
</comment>
<gene>
    <name evidence="6" type="primary">nuoN</name>
    <name evidence="9" type="ORF">HXX08_08240</name>
    <name evidence="10" type="ORF">OZ401_000991</name>
</gene>
<feature type="transmembrane region" description="Helical" evidence="6">
    <location>
        <begin position="127"/>
        <end position="143"/>
    </location>
</feature>
<feature type="domain" description="NADH:quinone oxidoreductase/Mrp antiporter transmembrane" evidence="8">
    <location>
        <begin position="144"/>
        <end position="441"/>
    </location>
</feature>
<reference evidence="9 11" key="1">
    <citation type="submission" date="2020-06" db="EMBL/GenBank/DDBJ databases">
        <title>Anoxygenic phototrophic Chloroflexota member uses a Type I reaction center.</title>
        <authorList>
            <person name="Tsuji J.M."/>
            <person name="Shaw N.A."/>
            <person name="Nagashima S."/>
            <person name="Venkiteswaran J."/>
            <person name="Schiff S.L."/>
            <person name="Hanada S."/>
            <person name="Tank M."/>
            <person name="Neufeld J.D."/>
        </authorList>
    </citation>
    <scope>NUCLEOTIDE SEQUENCE [LARGE SCALE GENOMIC DNA]</scope>
    <source>
        <strain evidence="9">L227-S17</strain>
    </source>
</reference>
<evidence type="ECO:0000259" key="8">
    <source>
        <dbReference type="Pfam" id="PF00361"/>
    </source>
</evidence>
<feature type="transmembrane region" description="Helical" evidence="6">
    <location>
        <begin position="181"/>
        <end position="204"/>
    </location>
</feature>
<feature type="transmembrane region" description="Helical" evidence="6">
    <location>
        <begin position="296"/>
        <end position="315"/>
    </location>
</feature>
<dbReference type="GO" id="GO:0005886">
    <property type="term" value="C:plasma membrane"/>
    <property type="evidence" value="ECO:0007669"/>
    <property type="project" value="UniProtKB-SubCell"/>
</dbReference>
<keyword evidence="4 6" id="KW-1133">Transmembrane helix</keyword>
<dbReference type="GO" id="GO:0050136">
    <property type="term" value="F:NADH dehydrogenase (quinone) (non-electrogenic) activity"/>
    <property type="evidence" value="ECO:0007669"/>
    <property type="project" value="UniProtKB-UniRule"/>
</dbReference>
<feature type="transmembrane region" description="Helical" evidence="6">
    <location>
        <begin position="263"/>
        <end position="284"/>
    </location>
</feature>
<dbReference type="HAMAP" id="MF_00445">
    <property type="entry name" value="NDH1_NuoN_1"/>
    <property type="match status" value="1"/>
</dbReference>
<name>A0A8T7LZU0_9CHLR</name>
<evidence type="ECO:0000256" key="4">
    <source>
        <dbReference type="ARBA" id="ARBA00022989"/>
    </source>
</evidence>
<keyword evidence="6" id="KW-0830">Ubiquinone</keyword>
<keyword evidence="12" id="KW-1185">Reference proteome</keyword>
<dbReference type="NCBIfam" id="TIGR01770">
    <property type="entry name" value="NDH_I_N"/>
    <property type="match status" value="1"/>
</dbReference>
<protein>
    <recommendedName>
        <fullName evidence="6">NADH-quinone oxidoreductase subunit N</fullName>
        <ecNumber evidence="6">7.1.1.-</ecNumber>
    </recommendedName>
    <alternativeName>
        <fullName evidence="6">NADH dehydrogenase I subunit N</fullName>
    </alternativeName>
    <alternativeName>
        <fullName evidence="6">NDH-1 subunit N</fullName>
    </alternativeName>
</protein>